<feature type="domain" description="ABC transmembrane type-1" evidence="10">
    <location>
        <begin position="22"/>
        <end position="308"/>
    </location>
</feature>
<reference evidence="11 12" key="1">
    <citation type="journal article" date="2010" name="J. Bacteriol.">
        <title>The genome of the amoeba symbiont 'Candidatus Amoebophilus asiaticus' reveals common mechanisms for host cell interaction among amoeba-associated bacteria.</title>
        <authorList>
            <person name="Schmitz-Esser S."/>
            <person name="Tischler P."/>
            <person name="Arnold R."/>
            <person name="Montanaro J."/>
            <person name="Wagner M."/>
            <person name="Rattei T."/>
            <person name="Horn M."/>
        </authorList>
    </citation>
    <scope>NUCLEOTIDE SEQUENCE [LARGE SCALE GENOMIC DNA]</scope>
    <source>
        <strain evidence="11 12">5a2</strain>
    </source>
</reference>
<evidence type="ECO:0000313" key="12">
    <source>
        <dbReference type="Proteomes" id="UP000001227"/>
    </source>
</evidence>
<proteinExistence type="predicted"/>
<dbReference type="FunFam" id="3.40.50.300:FF:000287">
    <property type="entry name" value="Multidrug ABC transporter ATP-binding protein"/>
    <property type="match status" value="1"/>
</dbReference>
<accession>B3ESW3</accession>
<evidence type="ECO:0000256" key="6">
    <source>
        <dbReference type="ARBA" id="ARBA00022989"/>
    </source>
</evidence>
<dbReference type="EMBL" id="CP001102">
    <property type="protein sequence ID" value="ACE06315.1"/>
    <property type="molecule type" value="Genomic_DNA"/>
</dbReference>
<evidence type="ECO:0000256" key="1">
    <source>
        <dbReference type="ARBA" id="ARBA00004651"/>
    </source>
</evidence>
<dbReference type="SMART" id="SM00382">
    <property type="entry name" value="AAA"/>
    <property type="match status" value="1"/>
</dbReference>
<dbReference type="InterPro" id="IPR003439">
    <property type="entry name" value="ABC_transporter-like_ATP-bd"/>
</dbReference>
<dbReference type="PROSITE" id="PS50893">
    <property type="entry name" value="ABC_TRANSPORTER_2"/>
    <property type="match status" value="1"/>
</dbReference>
<dbReference type="PANTHER" id="PTHR24221">
    <property type="entry name" value="ATP-BINDING CASSETTE SUB-FAMILY B"/>
    <property type="match status" value="1"/>
</dbReference>
<dbReference type="Pfam" id="PF00664">
    <property type="entry name" value="ABC_membrane"/>
    <property type="match status" value="1"/>
</dbReference>
<dbReference type="InterPro" id="IPR017871">
    <property type="entry name" value="ABC_transporter-like_CS"/>
</dbReference>
<evidence type="ECO:0000256" key="3">
    <source>
        <dbReference type="ARBA" id="ARBA00022692"/>
    </source>
</evidence>
<dbReference type="AlphaFoldDB" id="B3ESW3"/>
<keyword evidence="2" id="KW-0813">Transport</keyword>
<feature type="transmembrane region" description="Helical" evidence="8">
    <location>
        <begin position="245"/>
        <end position="268"/>
    </location>
</feature>
<dbReference type="Proteomes" id="UP000001227">
    <property type="component" value="Chromosome"/>
</dbReference>
<dbReference type="PANTHER" id="PTHR24221:SF654">
    <property type="entry name" value="ATP-BINDING CASSETTE SUB-FAMILY B MEMBER 6"/>
    <property type="match status" value="1"/>
</dbReference>
<dbReference type="InterPro" id="IPR039421">
    <property type="entry name" value="Type_1_exporter"/>
</dbReference>
<evidence type="ECO:0000256" key="7">
    <source>
        <dbReference type="ARBA" id="ARBA00023136"/>
    </source>
</evidence>
<evidence type="ECO:0008006" key="13">
    <source>
        <dbReference type="Google" id="ProtNLM"/>
    </source>
</evidence>
<keyword evidence="12" id="KW-1185">Reference proteome</keyword>
<dbReference type="Gene3D" id="3.40.50.300">
    <property type="entry name" value="P-loop containing nucleotide triphosphate hydrolases"/>
    <property type="match status" value="1"/>
</dbReference>
<name>B3ESW3_AMOA5</name>
<keyword evidence="6 8" id="KW-1133">Transmembrane helix</keyword>
<feature type="domain" description="ABC transporter" evidence="9">
    <location>
        <begin position="345"/>
        <end position="579"/>
    </location>
</feature>
<dbReference type="OrthoDB" id="1522160at2"/>
<feature type="transmembrane region" description="Helical" evidence="8">
    <location>
        <begin position="21"/>
        <end position="42"/>
    </location>
</feature>
<dbReference type="InterPro" id="IPR003593">
    <property type="entry name" value="AAA+_ATPase"/>
</dbReference>
<dbReference type="SUPFAM" id="SSF90123">
    <property type="entry name" value="ABC transporter transmembrane region"/>
    <property type="match status" value="1"/>
</dbReference>
<dbReference type="InterPro" id="IPR036640">
    <property type="entry name" value="ABC1_TM_sf"/>
</dbReference>
<dbReference type="STRING" id="452471.Aasi_0957"/>
<sequence>MQNSKVISFLKEISKPFKVHLAVFTVAAILQAVEVVLQPFIVKLLIDQVNDIASRKSPIVSIAKPIVCYLSVASVMAISSGIHEWVHSRFIANFKKNIGARLMAYLLHKPYAFYQGQFSGALANKVNDCIGTIPRLIRTFYDDFFSDALALLISIYTLWQVSPCFAIALIIWVTMYLLACIKLAPKVRLTTNKVVSESSKGMGHINDIITNIVNVKLFAKEVNEHKFVKSNFERWADAYGKHAKILVGLYIAQLSTFVLLQGVCLFWLCQGLAKGRITAGDFALIFMINISINRCLFGLSRTIADFNENIGTLTHNLQIIEQPNEPNTILDKLPSKPLHIPAGRIVFDHMYFNYKGTAPLFENICVAIEPGQKVGLVGASGSGKSTFINLILRFYEPTKGRILIDNQDIKEVSLSSLRNQIALIPQDPYLFHRTLKENIQYGRPDANSEAVVQAAKQAYAHEFIVKLPQQYNTLVGERGTKLSGGQRQRIAIARGLLKDAPIIILDEATSQLDSITENYIQGSLWDIIQNKTTVVIAHRLATLLHMDRILVFDKGRIAEDGTHDALLAKNGIYKSLWDKQVGGFLPSMPHCSY</sequence>
<dbReference type="Pfam" id="PF00005">
    <property type="entry name" value="ABC_tran"/>
    <property type="match status" value="1"/>
</dbReference>
<dbReference type="PROSITE" id="PS00211">
    <property type="entry name" value="ABC_TRANSPORTER_1"/>
    <property type="match status" value="1"/>
</dbReference>
<comment type="subcellular location">
    <subcellularLocation>
        <location evidence="1">Cell membrane</location>
        <topology evidence="1">Multi-pass membrane protein</topology>
    </subcellularLocation>
</comment>
<evidence type="ECO:0000256" key="8">
    <source>
        <dbReference type="SAM" id="Phobius"/>
    </source>
</evidence>
<dbReference type="GO" id="GO:0005886">
    <property type="term" value="C:plasma membrane"/>
    <property type="evidence" value="ECO:0007669"/>
    <property type="project" value="UniProtKB-SubCell"/>
</dbReference>
<evidence type="ECO:0000256" key="4">
    <source>
        <dbReference type="ARBA" id="ARBA00022741"/>
    </source>
</evidence>
<dbReference type="RefSeq" id="WP_012473081.1">
    <property type="nucleotide sequence ID" value="NC_010830.1"/>
</dbReference>
<evidence type="ECO:0000259" key="9">
    <source>
        <dbReference type="PROSITE" id="PS50893"/>
    </source>
</evidence>
<dbReference type="PROSITE" id="PS50929">
    <property type="entry name" value="ABC_TM1F"/>
    <property type="match status" value="1"/>
</dbReference>
<evidence type="ECO:0000256" key="5">
    <source>
        <dbReference type="ARBA" id="ARBA00022840"/>
    </source>
</evidence>
<evidence type="ECO:0000256" key="2">
    <source>
        <dbReference type="ARBA" id="ARBA00022448"/>
    </source>
</evidence>
<dbReference type="GO" id="GO:0140359">
    <property type="term" value="F:ABC-type transporter activity"/>
    <property type="evidence" value="ECO:0007669"/>
    <property type="project" value="InterPro"/>
</dbReference>
<dbReference type="SUPFAM" id="SSF52540">
    <property type="entry name" value="P-loop containing nucleoside triphosphate hydrolases"/>
    <property type="match status" value="1"/>
</dbReference>
<evidence type="ECO:0000259" key="10">
    <source>
        <dbReference type="PROSITE" id="PS50929"/>
    </source>
</evidence>
<dbReference type="GO" id="GO:0034040">
    <property type="term" value="F:ATPase-coupled lipid transmembrane transporter activity"/>
    <property type="evidence" value="ECO:0007669"/>
    <property type="project" value="TreeGrafter"/>
</dbReference>
<dbReference type="GO" id="GO:0016887">
    <property type="term" value="F:ATP hydrolysis activity"/>
    <property type="evidence" value="ECO:0007669"/>
    <property type="project" value="InterPro"/>
</dbReference>
<gene>
    <name evidence="11" type="ordered locus">Aasi_0957</name>
</gene>
<protein>
    <recommendedName>
        <fullName evidence="13">ABC transporter related</fullName>
    </recommendedName>
</protein>
<dbReference type="HOGENOM" id="CLU_000604_84_3_10"/>
<dbReference type="KEGG" id="aas:Aasi_0957"/>
<organism evidence="11 12">
    <name type="scientific">Amoebophilus asiaticus (strain 5a2)</name>
    <dbReference type="NCBI Taxonomy" id="452471"/>
    <lineage>
        <taxon>Bacteria</taxon>
        <taxon>Pseudomonadati</taxon>
        <taxon>Bacteroidota</taxon>
        <taxon>Cytophagia</taxon>
        <taxon>Cytophagales</taxon>
        <taxon>Amoebophilaceae</taxon>
        <taxon>Candidatus Amoebophilus</taxon>
    </lineage>
</organism>
<evidence type="ECO:0000313" key="11">
    <source>
        <dbReference type="EMBL" id="ACE06315.1"/>
    </source>
</evidence>
<dbReference type="InterPro" id="IPR011527">
    <property type="entry name" value="ABC1_TM_dom"/>
</dbReference>
<keyword evidence="5" id="KW-0067">ATP-binding</keyword>
<dbReference type="Gene3D" id="1.20.1560.10">
    <property type="entry name" value="ABC transporter type 1, transmembrane domain"/>
    <property type="match status" value="1"/>
</dbReference>
<keyword evidence="7 8" id="KW-0472">Membrane</keyword>
<feature type="transmembrane region" description="Helical" evidence="8">
    <location>
        <begin position="165"/>
        <end position="184"/>
    </location>
</feature>
<dbReference type="GO" id="GO:0005524">
    <property type="term" value="F:ATP binding"/>
    <property type="evidence" value="ECO:0007669"/>
    <property type="project" value="UniProtKB-KW"/>
</dbReference>
<keyword evidence="3 8" id="KW-0812">Transmembrane</keyword>
<dbReference type="InterPro" id="IPR027417">
    <property type="entry name" value="P-loop_NTPase"/>
</dbReference>
<dbReference type="eggNOG" id="COG1132">
    <property type="taxonomic scope" value="Bacteria"/>
</dbReference>
<keyword evidence="4" id="KW-0547">Nucleotide-binding</keyword>